<evidence type="ECO:0000256" key="1">
    <source>
        <dbReference type="ARBA" id="ARBA00023015"/>
    </source>
</evidence>
<dbReference type="PROSITE" id="PS01124">
    <property type="entry name" value="HTH_ARAC_FAMILY_2"/>
    <property type="match status" value="1"/>
</dbReference>
<keyword evidence="3" id="KW-0804">Transcription</keyword>
<evidence type="ECO:0000259" key="4">
    <source>
        <dbReference type="PROSITE" id="PS01124"/>
    </source>
</evidence>
<dbReference type="Proteomes" id="UP000772618">
    <property type="component" value="Unassembled WGS sequence"/>
</dbReference>
<evidence type="ECO:0000313" key="6">
    <source>
        <dbReference type="Proteomes" id="UP000772618"/>
    </source>
</evidence>
<reference evidence="5 6" key="1">
    <citation type="submission" date="2021-05" db="EMBL/GenBank/DDBJ databases">
        <title>A Polyphasic approach of four new species of the genus Ohtaekwangia: Ohtaekwangia histidinii sp. nov., Ohtaekwangia cretensis sp. nov., Ohtaekwangia indiensis sp. nov., Ohtaekwangia reichenbachii sp. nov. from diverse environment.</title>
        <authorList>
            <person name="Octaviana S."/>
        </authorList>
    </citation>
    <scope>NUCLEOTIDE SEQUENCE [LARGE SCALE GENOMIC DNA]</scope>
    <source>
        <strain evidence="5 6">PWU20</strain>
    </source>
</reference>
<dbReference type="PANTHER" id="PTHR43280">
    <property type="entry name" value="ARAC-FAMILY TRANSCRIPTIONAL REGULATOR"/>
    <property type="match status" value="1"/>
</dbReference>
<feature type="domain" description="HTH araC/xylS-type" evidence="4">
    <location>
        <begin position="199"/>
        <end position="304"/>
    </location>
</feature>
<dbReference type="RefSeq" id="WP_254155902.1">
    <property type="nucleotide sequence ID" value="NZ_JAHESD010000067.1"/>
</dbReference>
<keyword evidence="6" id="KW-1185">Reference proteome</keyword>
<dbReference type="PANTHER" id="PTHR43280:SF32">
    <property type="entry name" value="TRANSCRIPTIONAL REGULATORY PROTEIN"/>
    <property type="match status" value="1"/>
</dbReference>
<dbReference type="Pfam" id="PF12833">
    <property type="entry name" value="HTH_18"/>
    <property type="match status" value="1"/>
</dbReference>
<comment type="caution">
    <text evidence="5">The sequence shown here is derived from an EMBL/GenBank/DDBJ whole genome shotgun (WGS) entry which is preliminary data.</text>
</comment>
<sequence>MSAIKPLRIKTISEYHKLRGLPAPEHPLISLVDYSKIKRSDIDDEPSLIFDFYLISIKRGIEGKMYYGQQSYDFDQGVMFFMAPNQLLKIENNRRARKKLTGWMLLIHPDFFWRTSLAKSIRQYEFFDYSVNEALFLSEKEEKTMDEIAQKIKHEYQLNIDKFSEQIIISQIEVLLNYAGRFYHRQFITRKKSNHNILERLEKLLTEYFDNEDLIREGLPTVQFISDNLNVSPVYLRSLLKALTGQNTQQHIHEKLINKAKEKLSTTDLSISEIAYQLGFEHPQSFSKFFKTKTNQSPVEFRQSFN</sequence>
<dbReference type="SUPFAM" id="SSF46689">
    <property type="entry name" value="Homeodomain-like"/>
    <property type="match status" value="1"/>
</dbReference>
<evidence type="ECO:0000256" key="2">
    <source>
        <dbReference type="ARBA" id="ARBA00023125"/>
    </source>
</evidence>
<proteinExistence type="predicted"/>
<evidence type="ECO:0000313" key="5">
    <source>
        <dbReference type="EMBL" id="MBT1705778.1"/>
    </source>
</evidence>
<protein>
    <submittedName>
        <fullName evidence="5">Helix-turn-helix transcriptional regulator</fullName>
    </submittedName>
</protein>
<evidence type="ECO:0000256" key="3">
    <source>
        <dbReference type="ARBA" id="ARBA00023163"/>
    </source>
</evidence>
<dbReference type="InterPro" id="IPR018060">
    <property type="entry name" value="HTH_AraC"/>
</dbReference>
<dbReference type="EMBL" id="JAHESD010000067">
    <property type="protein sequence ID" value="MBT1705778.1"/>
    <property type="molecule type" value="Genomic_DNA"/>
</dbReference>
<name>A0ABS5VWH9_9BACT</name>
<keyword evidence="1" id="KW-0805">Transcription regulation</keyword>
<accession>A0ABS5VWH9</accession>
<gene>
    <name evidence="5" type="ORF">KK060_20980</name>
</gene>
<dbReference type="SMART" id="SM00342">
    <property type="entry name" value="HTH_ARAC"/>
    <property type="match status" value="1"/>
</dbReference>
<dbReference type="InterPro" id="IPR009057">
    <property type="entry name" value="Homeodomain-like_sf"/>
</dbReference>
<keyword evidence="2" id="KW-0238">DNA-binding</keyword>
<organism evidence="5 6">
    <name type="scientific">Chryseosolibacter indicus</name>
    <dbReference type="NCBI Taxonomy" id="2782351"/>
    <lineage>
        <taxon>Bacteria</taxon>
        <taxon>Pseudomonadati</taxon>
        <taxon>Bacteroidota</taxon>
        <taxon>Cytophagia</taxon>
        <taxon>Cytophagales</taxon>
        <taxon>Chryseotaleaceae</taxon>
        <taxon>Chryseosolibacter</taxon>
    </lineage>
</organism>
<dbReference type="Gene3D" id="1.10.10.60">
    <property type="entry name" value="Homeodomain-like"/>
    <property type="match status" value="1"/>
</dbReference>